<evidence type="ECO:0000313" key="4">
    <source>
        <dbReference type="Proteomes" id="UP000095280"/>
    </source>
</evidence>
<proteinExistence type="predicted"/>
<dbReference type="PRINTS" id="PR00625">
    <property type="entry name" value="JDOMAIN"/>
</dbReference>
<sequence>FQAPGFLAQCEQHFGTKDLYAILGCESTASPAQLKKAYYKKSLELHPDTNRVDEKANATAKFQVLSKAYSLLGDEEKRRIYDESGEVDDDSGVELAEEFQRWEDYWRLLFPRVTTQRYNEFKASYIGSEKETADVKKAYLEFDGDMDKVLESVLFADYPDEDRIAGIIRQLIDSGEVPAFEAFTAEPAAKKARRKRAYERERREFDKANAEEKRRNGKGIVGLEDEAEEENGLAKAIQLNMRQRAGAMESLIDSLAAKYGGSGSGGKKAKKPATVADGGIKKRPKKSIGAGSSSAAAAAGNKRGRKS</sequence>
<name>A0A1I8H8L5_9PLAT</name>
<feature type="compositionally biased region" description="Basic and acidic residues" evidence="2">
    <location>
        <begin position="198"/>
        <end position="214"/>
    </location>
</feature>
<dbReference type="FunFam" id="1.10.287.110:FF:000035">
    <property type="entry name" value="DnaJ homolog subfamily C member 9"/>
    <property type="match status" value="1"/>
</dbReference>
<protein>
    <submittedName>
        <fullName evidence="5">J domain-containing protein</fullName>
    </submittedName>
</protein>
<dbReference type="WBParaSite" id="maker-uti_cns_0004780-snap-gene-0.2-mRNA-1">
    <property type="protein sequence ID" value="maker-uti_cns_0004780-snap-gene-0.2-mRNA-1"/>
    <property type="gene ID" value="maker-uti_cns_0004780-snap-gene-0.2"/>
</dbReference>
<evidence type="ECO:0000313" key="5">
    <source>
        <dbReference type="WBParaSite" id="maker-uti_cns_0004780-snap-gene-0.2-mRNA-1"/>
    </source>
</evidence>
<keyword evidence="4" id="KW-1185">Reference proteome</keyword>
<dbReference type="SMART" id="SM00271">
    <property type="entry name" value="DnaJ"/>
    <property type="match status" value="1"/>
</dbReference>
<dbReference type="PROSITE" id="PS50076">
    <property type="entry name" value="DNAJ_2"/>
    <property type="match status" value="1"/>
</dbReference>
<keyword evidence="1" id="KW-0597">Phosphoprotein</keyword>
<accession>A0A1I8H8L5</accession>
<dbReference type="InterPro" id="IPR018253">
    <property type="entry name" value="DnaJ_domain_CS"/>
</dbReference>
<dbReference type="InterPro" id="IPR052594">
    <property type="entry name" value="J_domain-containing_protein"/>
</dbReference>
<dbReference type="PANTHER" id="PTHR44144">
    <property type="entry name" value="DNAJ HOMOLOG SUBFAMILY C MEMBER 9"/>
    <property type="match status" value="1"/>
</dbReference>
<feature type="compositionally biased region" description="Low complexity" evidence="2">
    <location>
        <begin position="289"/>
        <end position="300"/>
    </location>
</feature>
<dbReference type="GO" id="GO:0005634">
    <property type="term" value="C:nucleus"/>
    <property type="evidence" value="ECO:0007669"/>
    <property type="project" value="TreeGrafter"/>
</dbReference>
<dbReference type="InterPro" id="IPR036869">
    <property type="entry name" value="J_dom_sf"/>
</dbReference>
<dbReference type="Pfam" id="PF00226">
    <property type="entry name" value="DnaJ"/>
    <property type="match status" value="1"/>
</dbReference>
<evidence type="ECO:0000256" key="1">
    <source>
        <dbReference type="ARBA" id="ARBA00022553"/>
    </source>
</evidence>
<dbReference type="PANTHER" id="PTHR44144:SF1">
    <property type="entry name" value="DNAJ HOMOLOG SUBFAMILY C MEMBER 9"/>
    <property type="match status" value="1"/>
</dbReference>
<feature type="region of interest" description="Disordered" evidence="2">
    <location>
        <begin position="259"/>
        <end position="307"/>
    </location>
</feature>
<feature type="domain" description="J" evidence="3">
    <location>
        <begin position="18"/>
        <end position="85"/>
    </location>
</feature>
<evidence type="ECO:0000259" key="3">
    <source>
        <dbReference type="PROSITE" id="PS50076"/>
    </source>
</evidence>
<dbReference type="GO" id="GO:0005737">
    <property type="term" value="C:cytoplasm"/>
    <property type="evidence" value="ECO:0007669"/>
    <property type="project" value="TreeGrafter"/>
</dbReference>
<dbReference type="AlphaFoldDB" id="A0A1I8H8L5"/>
<dbReference type="SUPFAM" id="SSF46565">
    <property type="entry name" value="Chaperone J-domain"/>
    <property type="match status" value="1"/>
</dbReference>
<feature type="region of interest" description="Disordered" evidence="2">
    <location>
        <begin position="191"/>
        <end position="223"/>
    </location>
</feature>
<dbReference type="Proteomes" id="UP000095280">
    <property type="component" value="Unplaced"/>
</dbReference>
<dbReference type="Gene3D" id="1.10.287.110">
    <property type="entry name" value="DnaJ domain"/>
    <property type="match status" value="1"/>
</dbReference>
<dbReference type="GO" id="GO:0031072">
    <property type="term" value="F:heat shock protein binding"/>
    <property type="evidence" value="ECO:0007669"/>
    <property type="project" value="TreeGrafter"/>
</dbReference>
<evidence type="ECO:0000256" key="2">
    <source>
        <dbReference type="SAM" id="MobiDB-lite"/>
    </source>
</evidence>
<dbReference type="CDD" id="cd06257">
    <property type="entry name" value="DnaJ"/>
    <property type="match status" value="1"/>
</dbReference>
<dbReference type="Pfam" id="PF23302">
    <property type="entry name" value="HTH_DNAJC9"/>
    <property type="match status" value="1"/>
</dbReference>
<dbReference type="InterPro" id="IPR001623">
    <property type="entry name" value="DnaJ_domain"/>
</dbReference>
<reference evidence="5" key="1">
    <citation type="submission" date="2016-11" db="UniProtKB">
        <authorList>
            <consortium name="WormBaseParasite"/>
        </authorList>
    </citation>
    <scope>IDENTIFICATION</scope>
</reference>
<organism evidence="4 5">
    <name type="scientific">Macrostomum lignano</name>
    <dbReference type="NCBI Taxonomy" id="282301"/>
    <lineage>
        <taxon>Eukaryota</taxon>
        <taxon>Metazoa</taxon>
        <taxon>Spiralia</taxon>
        <taxon>Lophotrochozoa</taxon>
        <taxon>Platyhelminthes</taxon>
        <taxon>Rhabditophora</taxon>
        <taxon>Macrostomorpha</taxon>
        <taxon>Macrostomida</taxon>
        <taxon>Macrostomidae</taxon>
        <taxon>Macrostomum</taxon>
    </lineage>
</organism>
<dbReference type="InterPro" id="IPR056453">
    <property type="entry name" value="HTH_DNAJC9"/>
</dbReference>
<dbReference type="PROSITE" id="PS00636">
    <property type="entry name" value="DNAJ_1"/>
    <property type="match status" value="1"/>
</dbReference>